<gene>
    <name evidence="1" type="ORF">OCBIM_22011329mg</name>
</gene>
<evidence type="ECO:0000313" key="1">
    <source>
        <dbReference type="EMBL" id="KOF90357.1"/>
    </source>
</evidence>
<dbReference type="SUPFAM" id="SSF50814">
    <property type="entry name" value="Lipocalins"/>
    <property type="match status" value="1"/>
</dbReference>
<proteinExistence type="predicted"/>
<sequence length="136" mass="15548">MSALNGKWLLDRIENGQEFLQKLQIPDEDKQKAEVFLDPVNEIIQEIEINGQHLTINISAKNGWSEENKATFGKPVEQCHFGREFTASYKLVGDTIEEHQKGMFEANTTRKVDENGELVMTIVAGDAHCKRIYKRI</sequence>
<dbReference type="Pfam" id="PF14651">
    <property type="entry name" value="Lipocalin_7"/>
    <property type="match status" value="1"/>
</dbReference>
<accession>A0A0L8HMB6</accession>
<dbReference type="Gene3D" id="2.40.128.20">
    <property type="match status" value="1"/>
</dbReference>
<protein>
    <recommendedName>
        <fullName evidence="2">Lipocalin/cytosolic fatty-acid binding domain-containing protein</fullName>
    </recommendedName>
</protein>
<dbReference type="GO" id="GO:0008289">
    <property type="term" value="F:lipid binding"/>
    <property type="evidence" value="ECO:0007669"/>
    <property type="project" value="UniProtKB-KW"/>
</dbReference>
<dbReference type="EMBL" id="KQ417781">
    <property type="protein sequence ID" value="KOF90357.1"/>
    <property type="molecule type" value="Genomic_DNA"/>
</dbReference>
<reference evidence="1" key="1">
    <citation type="submission" date="2015-07" db="EMBL/GenBank/DDBJ databases">
        <title>MeaNS - Measles Nucleotide Surveillance Program.</title>
        <authorList>
            <person name="Tran T."/>
            <person name="Druce J."/>
        </authorList>
    </citation>
    <scope>NUCLEOTIDE SEQUENCE</scope>
    <source>
        <strain evidence="1">UCB-OBI-ISO-001</strain>
        <tissue evidence="1">Gonad</tissue>
    </source>
</reference>
<dbReference type="AlphaFoldDB" id="A0A0L8HMB6"/>
<dbReference type="CDD" id="cd00742">
    <property type="entry name" value="FABP"/>
    <property type="match status" value="1"/>
</dbReference>
<dbReference type="InterPro" id="IPR000463">
    <property type="entry name" value="Fatty_acid-bd"/>
</dbReference>
<dbReference type="PRINTS" id="PR00178">
    <property type="entry name" value="FATTYACIDBP"/>
</dbReference>
<dbReference type="OrthoDB" id="412780at2759"/>
<name>A0A0L8HMB6_OCTBM</name>
<dbReference type="InterPro" id="IPR012674">
    <property type="entry name" value="Calycin"/>
</dbReference>
<organism evidence="1">
    <name type="scientific">Octopus bimaculoides</name>
    <name type="common">California two-spotted octopus</name>
    <dbReference type="NCBI Taxonomy" id="37653"/>
    <lineage>
        <taxon>Eukaryota</taxon>
        <taxon>Metazoa</taxon>
        <taxon>Spiralia</taxon>
        <taxon>Lophotrochozoa</taxon>
        <taxon>Mollusca</taxon>
        <taxon>Cephalopoda</taxon>
        <taxon>Coleoidea</taxon>
        <taxon>Octopodiformes</taxon>
        <taxon>Octopoda</taxon>
        <taxon>Incirrata</taxon>
        <taxon>Octopodidae</taxon>
        <taxon>Octopus</taxon>
    </lineage>
</organism>
<evidence type="ECO:0008006" key="2">
    <source>
        <dbReference type="Google" id="ProtNLM"/>
    </source>
</evidence>